<dbReference type="InterPro" id="IPR012340">
    <property type="entry name" value="NA-bd_OB-fold"/>
</dbReference>
<name>A0AAW9PW33_9CYAN</name>
<feature type="domain" description="OB" evidence="1">
    <location>
        <begin position="283"/>
        <end position="353"/>
    </location>
</feature>
<dbReference type="InterPro" id="IPR030934">
    <property type="entry name" value="Intein_C"/>
</dbReference>
<dbReference type="AlphaFoldDB" id="A0AAW9PW33"/>
<dbReference type="Proteomes" id="UP001333818">
    <property type="component" value="Unassembled WGS sequence"/>
</dbReference>
<feature type="domain" description="DNA polymerase helix-hairpin-helix motif" evidence="2">
    <location>
        <begin position="90"/>
        <end position="179"/>
    </location>
</feature>
<dbReference type="Gene3D" id="2.40.50.140">
    <property type="entry name" value="Nucleic acid-binding proteins"/>
    <property type="match status" value="1"/>
</dbReference>
<dbReference type="PANTHER" id="PTHR32294">
    <property type="entry name" value="DNA POLYMERASE III SUBUNIT ALPHA"/>
    <property type="match status" value="1"/>
</dbReference>
<keyword evidence="4" id="KW-1185">Reference proteome</keyword>
<organism evidence="3 4">
    <name type="scientific">Tumidithrix elongata BACA0141</name>
    <dbReference type="NCBI Taxonomy" id="2716417"/>
    <lineage>
        <taxon>Bacteria</taxon>
        <taxon>Bacillati</taxon>
        <taxon>Cyanobacteriota</taxon>
        <taxon>Cyanophyceae</taxon>
        <taxon>Pseudanabaenales</taxon>
        <taxon>Pseudanabaenaceae</taxon>
        <taxon>Tumidithrix</taxon>
        <taxon>Tumidithrix elongata</taxon>
    </lineage>
</organism>
<evidence type="ECO:0000313" key="4">
    <source>
        <dbReference type="Proteomes" id="UP001333818"/>
    </source>
</evidence>
<reference evidence="3" key="1">
    <citation type="submission" date="2024-01" db="EMBL/GenBank/DDBJ databases">
        <title>Bank of Algae and Cyanobacteria of the Azores (BACA) strain genomes.</title>
        <authorList>
            <person name="Luz R."/>
            <person name="Cordeiro R."/>
            <person name="Fonseca A."/>
            <person name="Goncalves V."/>
        </authorList>
    </citation>
    <scope>NUCLEOTIDE SEQUENCE</scope>
    <source>
        <strain evidence="3">BACA0141</strain>
    </source>
</reference>
<dbReference type="NCBIfam" id="TIGR01443">
    <property type="entry name" value="intein_Cterm"/>
    <property type="match status" value="1"/>
</dbReference>
<dbReference type="InterPro" id="IPR004365">
    <property type="entry name" value="NA-bd_OB_tRNA"/>
</dbReference>
<dbReference type="GO" id="GO:0006260">
    <property type="term" value="P:DNA replication"/>
    <property type="evidence" value="ECO:0007669"/>
    <property type="project" value="InterPro"/>
</dbReference>
<dbReference type="NCBIfam" id="NF005616">
    <property type="entry name" value="PRK07373.1"/>
    <property type="match status" value="1"/>
</dbReference>
<dbReference type="Pfam" id="PF01336">
    <property type="entry name" value="tRNA_anti-codon"/>
    <property type="match status" value="1"/>
</dbReference>
<dbReference type="Gene3D" id="1.10.150.870">
    <property type="match status" value="1"/>
</dbReference>
<dbReference type="CDD" id="cd04485">
    <property type="entry name" value="DnaE_OBF"/>
    <property type="match status" value="1"/>
</dbReference>
<dbReference type="PANTHER" id="PTHR32294:SF0">
    <property type="entry name" value="DNA POLYMERASE III SUBUNIT ALPHA"/>
    <property type="match status" value="1"/>
</dbReference>
<evidence type="ECO:0000313" key="3">
    <source>
        <dbReference type="EMBL" id="MEE3717182.1"/>
    </source>
</evidence>
<dbReference type="RefSeq" id="WP_330483610.1">
    <property type="nucleotide sequence ID" value="NZ_JAZBJZ010000034.1"/>
</dbReference>
<dbReference type="GO" id="GO:0003676">
    <property type="term" value="F:nucleic acid binding"/>
    <property type="evidence" value="ECO:0007669"/>
    <property type="project" value="InterPro"/>
</dbReference>
<dbReference type="InterPro" id="IPR029460">
    <property type="entry name" value="DNAPol_HHH"/>
</dbReference>
<evidence type="ECO:0000259" key="2">
    <source>
        <dbReference type="Pfam" id="PF14579"/>
    </source>
</evidence>
<dbReference type="PROSITE" id="PS50818">
    <property type="entry name" value="INTEIN_C_TER"/>
    <property type="match status" value="1"/>
</dbReference>
<evidence type="ECO:0000259" key="1">
    <source>
        <dbReference type="Pfam" id="PF01336"/>
    </source>
</evidence>
<comment type="caution">
    <text evidence="3">The sequence shown here is derived from an EMBL/GenBank/DDBJ whole genome shotgun (WGS) entry which is preliminary data.</text>
</comment>
<dbReference type="EMBL" id="JAZBJZ010000034">
    <property type="protein sequence ID" value="MEE3717182.1"/>
    <property type="molecule type" value="Genomic_DNA"/>
</dbReference>
<dbReference type="GO" id="GO:0008408">
    <property type="term" value="F:3'-5' exonuclease activity"/>
    <property type="evidence" value="ECO:0007669"/>
    <property type="project" value="InterPro"/>
</dbReference>
<proteinExistence type="predicted"/>
<accession>A0AAW9PW33</accession>
<gene>
    <name evidence="3" type="ORF">V2H45_10530</name>
</gene>
<protein>
    <submittedName>
        <fullName evidence="3">OB-fold nucleic acid binding domain-containing protein</fullName>
    </submittedName>
</protein>
<dbReference type="Gene3D" id="2.170.16.10">
    <property type="entry name" value="Hedgehog/Intein (Hint) domain"/>
    <property type="match status" value="1"/>
</dbReference>
<sequence length="461" mass="50886">MVKIVSRKSLGNQAVFDIGLKQDHNFILNNGCVASNCFNKSHSVAYGYVTYQTAYLKANYPVEYMAALLSSVSGDQDKVQRYIASCHSMGIEVLPPDVNSSGVDFTPRGRQILFGLAAIKNLGTGAIEVVLAARDKGGAFKSLSDLCSRIDSRALNKKALEALIQTGALDTIQPNRHQLISDLEVTLEWASRNAKDRASGQGNLFDLLGSSNADSGFEREPHGPMVEDFPPQEKLRLEKELLGFYLSDHPLKGVSKSAKLMAPINLGDLQESAENRTVTAIALILEIKEIITKKGDPMAIVQLEDLTGSAEAVIFPKVYAKVRSHVQLDRRLMVWGKVDRKDERAQLIIEDIQAIEAVRMVRVELSHEQAMDIQALNRLRQVLSEQVGAQNVQQPVKQNGYRNSDRQSETQTGKVPVIASVEYYSKLVRFGNQFWVKDDISTVEALTKAGFKATPDALITQ</sequence>
<dbReference type="InterPro" id="IPR004805">
    <property type="entry name" value="DnaE2/DnaE/PolC"/>
</dbReference>
<dbReference type="Pfam" id="PF14579">
    <property type="entry name" value="HHH_6"/>
    <property type="match status" value="1"/>
</dbReference>